<evidence type="ECO:0000256" key="2">
    <source>
        <dbReference type="SAM" id="Phobius"/>
    </source>
</evidence>
<sequence length="212" mass="22156">MDLIKSLCHKLKREEGSISVLVFGLFAVVLLASVVLTDISAIIVAKRSLIQATESAAQSAAHALDLETYYQGKHSALSFLVTDASPVIPIDCAAANTRAAETLSDIASTAAPMSSLARSNGSTLNPSSRSGDSVKNSSSSSSASEGKLIRPELSDLRISQFQCNGTEVLVTTTAKARLPIALSLFSFESVSLTASAGTASFKKRIFSPFGIL</sequence>
<dbReference type="InterPro" id="IPR028087">
    <property type="entry name" value="Tad_N"/>
</dbReference>
<keyword evidence="2" id="KW-1133">Transmembrane helix</keyword>
<reference evidence="4" key="1">
    <citation type="submission" date="2014-05" db="EMBL/GenBank/DDBJ databases">
        <title>Key roles for freshwater Actinobacteria revealed by deep metagenomic sequencing.</title>
        <authorList>
            <person name="Ghai R."/>
            <person name="Mizuno C.M."/>
            <person name="Picazo A."/>
            <person name="Camacho A."/>
            <person name="Rodriguez-Valera F."/>
        </authorList>
    </citation>
    <scope>NUCLEOTIDE SEQUENCE</scope>
</reference>
<name>A0A094PU20_9ZZZZ</name>
<evidence type="ECO:0000256" key="1">
    <source>
        <dbReference type="SAM" id="MobiDB-lite"/>
    </source>
</evidence>
<protein>
    <recommendedName>
        <fullName evidence="3">Putative Flp pilus-assembly TadG-like N-terminal domain-containing protein</fullName>
    </recommendedName>
</protein>
<feature type="region of interest" description="Disordered" evidence="1">
    <location>
        <begin position="114"/>
        <end position="147"/>
    </location>
</feature>
<comment type="caution">
    <text evidence="4">The sequence shown here is derived from an EMBL/GenBank/DDBJ whole genome shotgun (WGS) entry which is preliminary data.</text>
</comment>
<keyword evidence="2" id="KW-0812">Transmembrane</keyword>
<feature type="compositionally biased region" description="Polar residues" evidence="1">
    <location>
        <begin position="116"/>
        <end position="126"/>
    </location>
</feature>
<feature type="transmembrane region" description="Helical" evidence="2">
    <location>
        <begin position="20"/>
        <end position="45"/>
    </location>
</feature>
<dbReference type="Pfam" id="PF13400">
    <property type="entry name" value="Tad"/>
    <property type="match status" value="1"/>
</dbReference>
<proteinExistence type="predicted"/>
<gene>
    <name evidence="4" type="ORF">GM50_22880</name>
</gene>
<dbReference type="EMBL" id="JNSK01000179">
    <property type="protein sequence ID" value="KGA13189.1"/>
    <property type="molecule type" value="Genomic_DNA"/>
</dbReference>
<feature type="domain" description="Putative Flp pilus-assembly TadG-like N-terminal" evidence="3">
    <location>
        <begin position="16"/>
        <end position="61"/>
    </location>
</feature>
<evidence type="ECO:0000259" key="3">
    <source>
        <dbReference type="Pfam" id="PF13400"/>
    </source>
</evidence>
<accession>A0A094PU20</accession>
<feature type="compositionally biased region" description="Low complexity" evidence="1">
    <location>
        <begin position="127"/>
        <end position="144"/>
    </location>
</feature>
<dbReference type="AlphaFoldDB" id="A0A094PU20"/>
<evidence type="ECO:0000313" key="4">
    <source>
        <dbReference type="EMBL" id="KGA13189.1"/>
    </source>
</evidence>
<keyword evidence="2" id="KW-0472">Membrane</keyword>
<organism evidence="4">
    <name type="scientific">freshwater metagenome</name>
    <dbReference type="NCBI Taxonomy" id="449393"/>
    <lineage>
        <taxon>unclassified sequences</taxon>
        <taxon>metagenomes</taxon>
        <taxon>ecological metagenomes</taxon>
    </lineage>
</organism>